<dbReference type="VEuPathDB" id="TriTrypDB:TvY486_0025140"/>
<dbReference type="Proteomes" id="UP000009027">
    <property type="component" value="Unassembled WGS sequence"/>
</dbReference>
<reference evidence="1 2" key="1">
    <citation type="journal article" date="2012" name="Proc. Natl. Acad. Sci. U.S.A.">
        <title>Antigenic diversity is generated by distinct evolutionary mechanisms in African trypanosome species.</title>
        <authorList>
            <person name="Jackson A.P."/>
            <person name="Berry A."/>
            <person name="Aslett M."/>
            <person name="Allison H.C."/>
            <person name="Burton P."/>
            <person name="Vavrova-Anderson J."/>
            <person name="Brown R."/>
            <person name="Browne H."/>
            <person name="Corton N."/>
            <person name="Hauser H."/>
            <person name="Gamble J."/>
            <person name="Gilderthorp R."/>
            <person name="Marcello L."/>
            <person name="McQuillan J."/>
            <person name="Otto T.D."/>
            <person name="Quail M.A."/>
            <person name="Sanders M.J."/>
            <person name="van Tonder A."/>
            <person name="Ginger M.L."/>
            <person name="Field M.C."/>
            <person name="Barry J.D."/>
            <person name="Hertz-Fowler C."/>
            <person name="Berriman M."/>
        </authorList>
    </citation>
    <scope>NUCLEOTIDE SEQUENCE</scope>
    <source>
        <strain evidence="1 2">Y486</strain>
    </source>
</reference>
<proteinExistence type="predicted"/>
<feature type="non-terminal residue" evidence="1">
    <location>
        <position position="1"/>
    </location>
</feature>
<organism evidence="1 2">
    <name type="scientific">Trypanosoma vivax (strain Y486)</name>
    <dbReference type="NCBI Taxonomy" id="1055687"/>
    <lineage>
        <taxon>Eukaryota</taxon>
        <taxon>Discoba</taxon>
        <taxon>Euglenozoa</taxon>
        <taxon>Kinetoplastea</taxon>
        <taxon>Metakinetoplastina</taxon>
        <taxon>Trypanosomatida</taxon>
        <taxon>Trypanosomatidae</taxon>
        <taxon>Trypanosoma</taxon>
        <taxon>Duttonella</taxon>
    </lineage>
</organism>
<protein>
    <submittedName>
        <fullName evidence="1">Uncharacterized protein</fullName>
    </submittedName>
</protein>
<keyword evidence="2" id="KW-1185">Reference proteome</keyword>
<evidence type="ECO:0000313" key="2">
    <source>
        <dbReference type="Proteomes" id="UP000009027"/>
    </source>
</evidence>
<dbReference type="EMBL" id="CAEX01004141">
    <property type="protein sequence ID" value="CCD19795.1"/>
    <property type="molecule type" value="Genomic_DNA"/>
</dbReference>
<name>F9WQG7_TRYVY</name>
<accession>F9WQG7</accession>
<dbReference type="AlphaFoldDB" id="F9WQG7"/>
<gene>
    <name evidence="1" type="ORF">TvY486_0025140</name>
</gene>
<evidence type="ECO:0000313" key="1">
    <source>
        <dbReference type="EMBL" id="CCD19795.1"/>
    </source>
</evidence>
<sequence length="327" mass="35469">FKHHLEEINITTSTVKFCKSSDELSSLFLDVDADAIRYVAKLKTDEFLKTNRTLAGLWALAEEVDKNASSISANLEVITKNSDNAGKLGRAAKTAAEAAVTNVLRHLMSRLCATADRLRMLQNNLMLLNADARSMRKSVSWDETQYIAVLKNVSGSSDMSPYVEKGFAFAVRMTALLDRELEGSKTRIEKVTARYGTAKLGRVDAGKSAHDAVRDAVAKGFAGTHEKPSEDVCAANATSELVQKLRGSSGDSSLLGNASAIAALSSFAMGMNDELAIAAKRINEAVMRAAEANKALAEAVRRVLKEAAWRRCPPLYRQLLSALSGRW</sequence>